<evidence type="ECO:0000313" key="2">
    <source>
        <dbReference type="EMBL" id="SUZ57349.1"/>
    </source>
</evidence>
<gene>
    <name evidence="2" type="ORF">METZ01_LOCUS10203</name>
</gene>
<dbReference type="InterPro" id="IPR029044">
    <property type="entry name" value="Nucleotide-diphossugar_trans"/>
</dbReference>
<name>A0A381NSS7_9ZZZZ</name>
<protein>
    <recommendedName>
        <fullName evidence="3">Glycosyltransferase 2-like domain-containing protein</fullName>
    </recommendedName>
</protein>
<evidence type="ECO:0008006" key="3">
    <source>
        <dbReference type="Google" id="ProtNLM"/>
    </source>
</evidence>
<accession>A0A381NSS7</accession>
<evidence type="ECO:0000256" key="1">
    <source>
        <dbReference type="SAM" id="MobiDB-lite"/>
    </source>
</evidence>
<sequence length="388" mass="44207">MKHPIDQYLERYAEPEAQLRQQLSSRFRQVVVVPAYDEPPEFAQEMLSTLGPDVFVIVVVNVPDNVSPRDEMHQRSKRLLQDLTAPNLLTVDRVNRPIPRKQGVGLARKIGADVALGYIRDGTIAEPYIYSVDADVQLPSGYVPAIEREEGAYLYSYRHESTDPEVLRRAQLYELHMRHYVAGLRLAGSPYAFHTLGSTISVSATAYAQVRGFPRRDAAEDFYFLNKLSKVSKIFLLGSPEIVINARMSHRVPFGTGPSIAAITEPDDRYLSYDPRSFEFLRDVIQAISTKEESSLEGPPATTLKELGYFDFVSRNPSVRQRHEWFDGFKTLRFIHLMRDVLPDVPLLRSLSDLWPDVRPNRTDLLKKLRQEDRKPRLSGVPSVQLGQ</sequence>
<reference evidence="2" key="1">
    <citation type="submission" date="2018-05" db="EMBL/GenBank/DDBJ databases">
        <authorList>
            <person name="Lanie J.A."/>
            <person name="Ng W.-L."/>
            <person name="Kazmierczak K.M."/>
            <person name="Andrzejewski T.M."/>
            <person name="Davidsen T.M."/>
            <person name="Wayne K.J."/>
            <person name="Tettelin H."/>
            <person name="Glass J.I."/>
            <person name="Rusch D."/>
            <person name="Podicherti R."/>
            <person name="Tsui H.-C.T."/>
            <person name="Winkler M.E."/>
        </authorList>
    </citation>
    <scope>NUCLEOTIDE SEQUENCE</scope>
</reference>
<feature type="region of interest" description="Disordered" evidence="1">
    <location>
        <begin position="367"/>
        <end position="388"/>
    </location>
</feature>
<feature type="compositionally biased region" description="Basic and acidic residues" evidence="1">
    <location>
        <begin position="367"/>
        <end position="376"/>
    </location>
</feature>
<organism evidence="2">
    <name type="scientific">marine metagenome</name>
    <dbReference type="NCBI Taxonomy" id="408172"/>
    <lineage>
        <taxon>unclassified sequences</taxon>
        <taxon>metagenomes</taxon>
        <taxon>ecological metagenomes</taxon>
    </lineage>
</organism>
<dbReference type="SUPFAM" id="SSF53448">
    <property type="entry name" value="Nucleotide-diphospho-sugar transferases"/>
    <property type="match status" value="1"/>
</dbReference>
<dbReference type="EMBL" id="UINC01000555">
    <property type="protein sequence ID" value="SUZ57349.1"/>
    <property type="molecule type" value="Genomic_DNA"/>
</dbReference>
<proteinExistence type="predicted"/>
<dbReference type="AlphaFoldDB" id="A0A381NSS7"/>